<organism evidence="1 2">
    <name type="scientific">Coniochaeta ligniaria NRRL 30616</name>
    <dbReference type="NCBI Taxonomy" id="1408157"/>
    <lineage>
        <taxon>Eukaryota</taxon>
        <taxon>Fungi</taxon>
        <taxon>Dikarya</taxon>
        <taxon>Ascomycota</taxon>
        <taxon>Pezizomycotina</taxon>
        <taxon>Sordariomycetes</taxon>
        <taxon>Sordariomycetidae</taxon>
        <taxon>Coniochaetales</taxon>
        <taxon>Coniochaetaceae</taxon>
        <taxon>Coniochaeta</taxon>
    </lineage>
</organism>
<evidence type="ECO:0000313" key="1">
    <source>
        <dbReference type="EMBL" id="OIW24420.1"/>
    </source>
</evidence>
<sequence>MDPSRILPASSADSRQDTLDFPSSFFRGDDGSIHSLNASVLARQAFRRFLRAQYGVISFCYNEPFVVLGCTSSTPHAADRPFTVGGFIAIWLEGNDFESNFLAWIGVEGEKEFRDWRRDERPVASMAHSGLFTHCLRNKVPDDILFLYLATHVFTDCVAISWIASRLVVELPRTNDATFGERLKHLPGYIEGMPYDLEFHNGPLHSTGDNGRRPNWPQWRPHVDDNDEAGEKTFSYFDVVELMSSKEVNMLDEFLICSSATGEQKLKAVGRRYQIGRPDGNVAYIDAKQLICVTNDPTIHSNPSVRNHGGGPVLVRCYDWKYPDQSELCGILQFEDLPADRGTHLTKDYLVFVDVFDPLVENWENWVGSDDDEGEVLG</sequence>
<keyword evidence="2" id="KW-1185">Reference proteome</keyword>
<evidence type="ECO:0000313" key="2">
    <source>
        <dbReference type="Proteomes" id="UP000182658"/>
    </source>
</evidence>
<accession>A0A1J7J5J3</accession>
<proteinExistence type="predicted"/>
<name>A0A1J7J5J3_9PEZI</name>
<protein>
    <submittedName>
        <fullName evidence="1">Uncharacterized protein</fullName>
    </submittedName>
</protein>
<dbReference type="Proteomes" id="UP000182658">
    <property type="component" value="Unassembled WGS sequence"/>
</dbReference>
<dbReference type="AlphaFoldDB" id="A0A1J7J5J3"/>
<reference evidence="1 2" key="1">
    <citation type="submission" date="2016-10" db="EMBL/GenBank/DDBJ databases">
        <title>Draft genome sequence of Coniochaeta ligniaria NRRL30616, a lignocellulolytic fungus for bioabatement of inhibitors in plant biomass hydrolysates.</title>
        <authorList>
            <consortium name="DOE Joint Genome Institute"/>
            <person name="Jimenez D.J."/>
            <person name="Hector R.E."/>
            <person name="Riley R."/>
            <person name="Sun H."/>
            <person name="Grigoriev I.V."/>
            <person name="Van Elsas J.D."/>
            <person name="Nichols N.N."/>
        </authorList>
    </citation>
    <scope>NUCLEOTIDE SEQUENCE [LARGE SCALE GENOMIC DNA]</scope>
    <source>
        <strain evidence="1 2">NRRL 30616</strain>
    </source>
</reference>
<gene>
    <name evidence="1" type="ORF">CONLIGDRAFT_691731</name>
</gene>
<dbReference type="EMBL" id="KV875103">
    <property type="protein sequence ID" value="OIW24420.1"/>
    <property type="molecule type" value="Genomic_DNA"/>
</dbReference>
<dbReference type="OrthoDB" id="5305386at2759"/>
<dbReference type="InParanoid" id="A0A1J7J5J3"/>